<dbReference type="PROSITE" id="PS51228">
    <property type="entry name" value="ACB_2"/>
    <property type="match status" value="1"/>
</dbReference>
<dbReference type="InterPro" id="IPR000582">
    <property type="entry name" value="Acyl-CoA-binding_protein"/>
</dbReference>
<evidence type="ECO:0000256" key="4">
    <source>
        <dbReference type="ARBA" id="ARBA00023121"/>
    </source>
</evidence>
<evidence type="ECO:0000256" key="2">
    <source>
        <dbReference type="ARBA" id="ARBA00022737"/>
    </source>
</evidence>
<protein>
    <recommendedName>
        <fullName evidence="1">Acyl-CoA-binding domain-containing protein 6</fullName>
    </recommendedName>
</protein>
<name>A0A8K0P486_LADFU</name>
<dbReference type="SMART" id="SM00248">
    <property type="entry name" value="ANK"/>
    <property type="match status" value="2"/>
</dbReference>
<evidence type="ECO:0000256" key="6">
    <source>
        <dbReference type="SAM" id="MobiDB-lite"/>
    </source>
</evidence>
<feature type="repeat" description="ANK" evidence="5">
    <location>
        <begin position="214"/>
        <end position="246"/>
    </location>
</feature>
<dbReference type="SUPFAM" id="SSF47027">
    <property type="entry name" value="Acyl-CoA binding protein"/>
    <property type="match status" value="1"/>
</dbReference>
<dbReference type="PROSITE" id="PS50297">
    <property type="entry name" value="ANK_REP_REGION"/>
    <property type="match status" value="2"/>
</dbReference>
<evidence type="ECO:0000256" key="1">
    <source>
        <dbReference type="ARBA" id="ARBA00018419"/>
    </source>
</evidence>
<dbReference type="PANTHER" id="PTHR24119">
    <property type="entry name" value="ACYL-COA-BINDING DOMAIN-CONTAINING PROTEIN 6"/>
    <property type="match status" value="1"/>
</dbReference>
<dbReference type="Pfam" id="PF00887">
    <property type="entry name" value="ACBP"/>
    <property type="match status" value="1"/>
</dbReference>
<dbReference type="Pfam" id="PF12796">
    <property type="entry name" value="Ank_2"/>
    <property type="match status" value="1"/>
</dbReference>
<dbReference type="InterPro" id="IPR036770">
    <property type="entry name" value="Ankyrin_rpt-contain_sf"/>
</dbReference>
<keyword evidence="9" id="KW-1185">Reference proteome</keyword>
<reference evidence="8" key="1">
    <citation type="submission" date="2013-04" db="EMBL/GenBank/DDBJ databases">
        <authorList>
            <person name="Qu J."/>
            <person name="Murali S.C."/>
            <person name="Bandaranaike D."/>
            <person name="Bellair M."/>
            <person name="Blankenburg K."/>
            <person name="Chao H."/>
            <person name="Dinh H."/>
            <person name="Doddapaneni H."/>
            <person name="Downs B."/>
            <person name="Dugan-Rocha S."/>
            <person name="Elkadiri S."/>
            <person name="Gnanaolivu R.D."/>
            <person name="Hernandez B."/>
            <person name="Javaid M."/>
            <person name="Jayaseelan J.C."/>
            <person name="Lee S."/>
            <person name="Li M."/>
            <person name="Ming W."/>
            <person name="Munidasa M."/>
            <person name="Muniz J."/>
            <person name="Nguyen L."/>
            <person name="Ongeri F."/>
            <person name="Osuji N."/>
            <person name="Pu L.-L."/>
            <person name="Puazo M."/>
            <person name="Qu C."/>
            <person name="Quiroz J."/>
            <person name="Raj R."/>
            <person name="Weissenberger G."/>
            <person name="Xin Y."/>
            <person name="Zou X."/>
            <person name="Han Y."/>
            <person name="Richards S."/>
            <person name="Worley K."/>
            <person name="Muzny D."/>
            <person name="Gibbs R."/>
        </authorList>
    </citation>
    <scope>NUCLEOTIDE SEQUENCE</scope>
    <source>
        <strain evidence="8">Sampled in the wild</strain>
    </source>
</reference>
<keyword evidence="2" id="KW-0677">Repeat</keyword>
<dbReference type="PRINTS" id="PR00689">
    <property type="entry name" value="ACOABINDINGP"/>
</dbReference>
<dbReference type="Proteomes" id="UP000792457">
    <property type="component" value="Unassembled WGS sequence"/>
</dbReference>
<evidence type="ECO:0000259" key="7">
    <source>
        <dbReference type="PROSITE" id="PS51228"/>
    </source>
</evidence>
<organism evidence="8 9">
    <name type="scientific">Ladona fulva</name>
    <name type="common">Scarce chaser dragonfly</name>
    <name type="synonym">Libellula fulva</name>
    <dbReference type="NCBI Taxonomy" id="123851"/>
    <lineage>
        <taxon>Eukaryota</taxon>
        <taxon>Metazoa</taxon>
        <taxon>Ecdysozoa</taxon>
        <taxon>Arthropoda</taxon>
        <taxon>Hexapoda</taxon>
        <taxon>Insecta</taxon>
        <taxon>Pterygota</taxon>
        <taxon>Palaeoptera</taxon>
        <taxon>Odonata</taxon>
        <taxon>Epiprocta</taxon>
        <taxon>Anisoptera</taxon>
        <taxon>Libelluloidea</taxon>
        <taxon>Libellulidae</taxon>
        <taxon>Ladona</taxon>
    </lineage>
</organism>
<dbReference type="Gene3D" id="1.20.80.10">
    <property type="match status" value="1"/>
</dbReference>
<dbReference type="InterPro" id="IPR035984">
    <property type="entry name" value="Acyl-CoA-binding_sf"/>
</dbReference>
<comment type="caution">
    <text evidence="8">The sequence shown here is derived from an EMBL/GenBank/DDBJ whole genome shotgun (WGS) entry which is preliminary data.</text>
</comment>
<dbReference type="Gene3D" id="1.25.40.20">
    <property type="entry name" value="Ankyrin repeat-containing domain"/>
    <property type="match status" value="1"/>
</dbReference>
<feature type="compositionally biased region" description="Acidic residues" evidence="6">
    <location>
        <begin position="104"/>
        <end position="121"/>
    </location>
</feature>
<evidence type="ECO:0000256" key="3">
    <source>
        <dbReference type="ARBA" id="ARBA00023043"/>
    </source>
</evidence>
<proteinExistence type="predicted"/>
<dbReference type="AlphaFoldDB" id="A0A8K0P486"/>
<dbReference type="SUPFAM" id="SSF48403">
    <property type="entry name" value="Ankyrin repeat"/>
    <property type="match status" value="1"/>
</dbReference>
<dbReference type="InterPro" id="IPR014352">
    <property type="entry name" value="FERM/acyl-CoA-bd_prot_sf"/>
</dbReference>
<evidence type="ECO:0000256" key="5">
    <source>
        <dbReference type="PROSITE-ProRule" id="PRU00023"/>
    </source>
</evidence>
<keyword evidence="4" id="KW-0446">Lipid-binding</keyword>
<gene>
    <name evidence="8" type="ORF">J437_LFUL010366</name>
</gene>
<dbReference type="PROSITE" id="PS50088">
    <property type="entry name" value="ANK_REPEAT"/>
    <property type="match status" value="2"/>
</dbReference>
<evidence type="ECO:0000313" key="9">
    <source>
        <dbReference type="Proteomes" id="UP000792457"/>
    </source>
</evidence>
<evidence type="ECO:0000313" key="8">
    <source>
        <dbReference type="EMBL" id="KAG8233136.1"/>
    </source>
</evidence>
<dbReference type="PRINTS" id="PR01415">
    <property type="entry name" value="ANKYRIN"/>
</dbReference>
<sequence>MAEHSIDLLQSFEHAASVVRSLSSKLETKVLLQLYAHYKQATTGPCQATSSFTNWFGTNRMKQDAWRALGPMSKEEAMQTYICLAAKALSATKEQNVESNDQPEKEEIDEKDLFDDSENDDGDKNKAGWVRVSRPAVSEEAASISDENKCLVDWAKEENLEGLKNALKAVNADIVNQSDDSGMTPLHWAADRGNAEAVQLLVDAGADVNFKDSEGQTALHYAVSCGHAEVVKILLKAGCSPDAVDNDGEKPLDLANSKDIKDLFEKMKLIN</sequence>
<keyword evidence="3 5" id="KW-0040">ANK repeat</keyword>
<dbReference type="InterPro" id="IPR002110">
    <property type="entry name" value="Ankyrin_rpt"/>
</dbReference>
<dbReference type="PANTHER" id="PTHR24119:SF0">
    <property type="entry name" value="ACYL-COA-BINDING DOMAIN-CONTAINING PROTEIN 6"/>
    <property type="match status" value="1"/>
</dbReference>
<feature type="region of interest" description="Disordered" evidence="6">
    <location>
        <begin position="93"/>
        <end position="128"/>
    </location>
</feature>
<feature type="domain" description="ACB" evidence="7">
    <location>
        <begin position="8"/>
        <end position="94"/>
    </location>
</feature>
<accession>A0A8K0P486</accession>
<feature type="repeat" description="ANK" evidence="5">
    <location>
        <begin position="181"/>
        <end position="213"/>
    </location>
</feature>
<dbReference type="OrthoDB" id="10254927at2759"/>
<reference evidence="8" key="2">
    <citation type="submission" date="2017-10" db="EMBL/GenBank/DDBJ databases">
        <title>Ladona fulva Genome sequencing and assembly.</title>
        <authorList>
            <person name="Murali S."/>
            <person name="Richards S."/>
            <person name="Bandaranaike D."/>
            <person name="Bellair M."/>
            <person name="Blankenburg K."/>
            <person name="Chao H."/>
            <person name="Dinh H."/>
            <person name="Doddapaneni H."/>
            <person name="Dugan-Rocha S."/>
            <person name="Elkadiri S."/>
            <person name="Gnanaolivu R."/>
            <person name="Hernandez B."/>
            <person name="Skinner E."/>
            <person name="Javaid M."/>
            <person name="Lee S."/>
            <person name="Li M."/>
            <person name="Ming W."/>
            <person name="Munidasa M."/>
            <person name="Muniz J."/>
            <person name="Nguyen L."/>
            <person name="Hughes D."/>
            <person name="Osuji N."/>
            <person name="Pu L.-L."/>
            <person name="Puazo M."/>
            <person name="Qu C."/>
            <person name="Quiroz J."/>
            <person name="Raj R."/>
            <person name="Weissenberger G."/>
            <person name="Xin Y."/>
            <person name="Zou X."/>
            <person name="Han Y."/>
            <person name="Worley K."/>
            <person name="Muzny D."/>
            <person name="Gibbs R."/>
        </authorList>
    </citation>
    <scope>NUCLEOTIDE SEQUENCE</scope>
    <source>
        <strain evidence="8">Sampled in the wild</strain>
    </source>
</reference>
<dbReference type="EMBL" id="KZ308689">
    <property type="protein sequence ID" value="KAG8233136.1"/>
    <property type="molecule type" value="Genomic_DNA"/>
</dbReference>
<dbReference type="GO" id="GO:0000062">
    <property type="term" value="F:fatty-acyl-CoA binding"/>
    <property type="evidence" value="ECO:0007669"/>
    <property type="project" value="InterPro"/>
</dbReference>